<dbReference type="Proteomes" id="UP000887580">
    <property type="component" value="Unplaced"/>
</dbReference>
<reference evidence="2" key="1">
    <citation type="submission" date="2022-11" db="UniProtKB">
        <authorList>
            <consortium name="WormBaseParasite"/>
        </authorList>
    </citation>
    <scope>IDENTIFICATION</scope>
</reference>
<accession>A0AC35G0J1</accession>
<evidence type="ECO:0000313" key="2">
    <source>
        <dbReference type="WBParaSite" id="PS1159_v2.g22674.t3"/>
    </source>
</evidence>
<protein>
    <submittedName>
        <fullName evidence="2">Peptidylglycine monooxygenase</fullName>
    </submittedName>
</protein>
<proteinExistence type="predicted"/>
<sequence length="836" mass="93946">MSLWRLLTQSCIIIFLLTNYISSKVIVKKSTEGDITYFNVQINGYQPTKNDDYVSVAVRAEPGYIVKFEPSASGDRVHHILLYGCAQPAYPSSFWQGTATCAGMAHILYAWARNAPDLELPKDVAIPIGNQDDPVQYLVMQIHYSHPFEGNVRDFSGIKLHLSPVRPKYIAQVFLFVSNEPIPPKLDAAYNNMSCYYRGNATLHPFAFRTHTHAMGRVVSAFLNHDNEWQMIGKRNPQWPQLFQKLEKPLEVKTGDFMAAMCRFDSHDKDKPVPMGAMGVDEIAMGVDEMCNFYMMFYRSADVPDPFPYGAYCGANENPQAVATQYPLEGTTLLPSHPEWEHVAHQASKPFGVVEKLALKKLGDHEFGQISSIAFDPKGNLAIFHRVVEKLALKKLGDHEFGQISSIAFDPKGNLAIFHRGSRVWNANSFDRYNQLTDKSPIPEATLIIGKENGDKLEFVEAFGNDLFYMPHGLFIDEENNYYTTDVGTHQVIKWKYSNGQLAAALTLGERFVPGSDSQHFCKPAIIKWKYSNGQLAAALTLGERFVPGSDTQHFCKPAGVVVSKKDGSIFVADGYCNNRILHFSKSGEFIAEFGQASSSAGREISHLSLGYFQLPHDITLDEENERIYIADRENGRVQIYDFDHKPVSEIRNQQFFGNVYSVHYCSAHGLFFIPGLATEEVKEINVFVVPKGSTTFQYAFRPKSTEFSRPHIVRANTNSIYVGEIDDSGGVLWKFNYIQEESHMLMSDGSKSGDNEMYSVKNASSAQGTLVVTMIVIMAFAMGIMYFMRRHRVAINSRTPTTLLDRAGFKPLRTDDLDDDDSEDELSLPTQSTLK</sequence>
<name>A0AC35G0J1_9BILA</name>
<organism evidence="1 2">
    <name type="scientific">Panagrolaimus sp. PS1159</name>
    <dbReference type="NCBI Taxonomy" id="55785"/>
    <lineage>
        <taxon>Eukaryota</taxon>
        <taxon>Metazoa</taxon>
        <taxon>Ecdysozoa</taxon>
        <taxon>Nematoda</taxon>
        <taxon>Chromadorea</taxon>
        <taxon>Rhabditida</taxon>
        <taxon>Tylenchina</taxon>
        <taxon>Panagrolaimomorpha</taxon>
        <taxon>Panagrolaimoidea</taxon>
        <taxon>Panagrolaimidae</taxon>
        <taxon>Panagrolaimus</taxon>
    </lineage>
</organism>
<evidence type="ECO:0000313" key="1">
    <source>
        <dbReference type="Proteomes" id="UP000887580"/>
    </source>
</evidence>
<dbReference type="WBParaSite" id="PS1159_v2.g22674.t3">
    <property type="protein sequence ID" value="PS1159_v2.g22674.t3"/>
    <property type="gene ID" value="PS1159_v2.g22674"/>
</dbReference>